<keyword evidence="2" id="KW-1185">Reference proteome</keyword>
<dbReference type="EMBL" id="WQMT02000001">
    <property type="protein sequence ID" value="KAG9227855.1"/>
    <property type="molecule type" value="Genomic_DNA"/>
</dbReference>
<name>A0ACB7JCA8_PLECO</name>
<gene>
    <name evidence="1" type="ORF">CCMSSC00406_0008677</name>
</gene>
<comment type="caution">
    <text evidence="1">The sequence shown here is derived from an EMBL/GenBank/DDBJ whole genome shotgun (WGS) entry which is preliminary data.</text>
</comment>
<dbReference type="Proteomes" id="UP000824881">
    <property type="component" value="Unassembled WGS sequence"/>
</dbReference>
<reference evidence="1 2" key="1">
    <citation type="journal article" date="2021" name="Appl. Environ. Microbiol.">
        <title>Genetic linkage and physical mapping for an oyster mushroom Pleurotus cornucopiae and QTL analysis for the trait cap color.</title>
        <authorList>
            <person name="Zhang Y."/>
            <person name="Gao W."/>
            <person name="Sonnenberg A."/>
            <person name="Chen Q."/>
            <person name="Zhang J."/>
            <person name="Huang C."/>
        </authorList>
    </citation>
    <scope>NUCLEOTIDE SEQUENCE [LARGE SCALE GENOMIC DNA]</scope>
    <source>
        <strain evidence="1">CCMSSC00406</strain>
    </source>
</reference>
<organism evidence="1 2">
    <name type="scientific">Pleurotus cornucopiae</name>
    <name type="common">Cornucopia mushroom</name>
    <dbReference type="NCBI Taxonomy" id="5321"/>
    <lineage>
        <taxon>Eukaryota</taxon>
        <taxon>Fungi</taxon>
        <taxon>Dikarya</taxon>
        <taxon>Basidiomycota</taxon>
        <taxon>Agaricomycotina</taxon>
        <taxon>Agaricomycetes</taxon>
        <taxon>Agaricomycetidae</taxon>
        <taxon>Agaricales</taxon>
        <taxon>Pleurotineae</taxon>
        <taxon>Pleurotaceae</taxon>
        <taxon>Pleurotus</taxon>
    </lineage>
</organism>
<evidence type="ECO:0000313" key="2">
    <source>
        <dbReference type="Proteomes" id="UP000824881"/>
    </source>
</evidence>
<protein>
    <submittedName>
        <fullName evidence="1">Uncharacterized protein</fullName>
    </submittedName>
</protein>
<proteinExistence type="predicted"/>
<evidence type="ECO:0000313" key="1">
    <source>
        <dbReference type="EMBL" id="KAG9227855.1"/>
    </source>
</evidence>
<accession>A0ACB7JCA8</accession>
<sequence>MSRLPNLGNWAMKKAKGGRKPEENKENMPAQGLQSGGKAGSNEKRSTHITPMASSQADKHMDVDTAVEIKDKTPPESAVPVFEIEDETLRDGAVSALGAGSVPSEEMPDLEDENSIFEDFGIDDPDSADDFPGQFDWGSDLESNKGEEEESGETETDQQHGVDFAAGPSAQEEPVSGSVGHEDIREATEEYVHTHKEPWHDINARHPPSIAEAKSALADIKKILRPPHKTGNGYKDPVLDVLTQTRIEQMKMLLWIYTDESALNSLKIGRGGSRWTAASLHVAHTSEKGPWAAHKVREWTQAFIADRKELPFNVYGTRDQEEVKTRLGLKKRICEVTAQRWMRKMDYRWTLCPSSQFVDGHEHCDVVDYRQKVFLPAWETIQSRTRRWKDENTMEEEEDIQANPPMYGPRQRHIVVWFHDESTFYANDRWRRRWVHASETAKPRPKGEGASLMTAEFVSADYGYLCSPDGTESSRVLFKAGKNREGYFTNEDILVHAKRAMDILNKYYPDEEHVLVFDNATTHLKRADDALSARKMPKGTSRAAKNWGVEVSATAADGSALYDSAGKVVKIKVKMGDGKLPSGITQPLYFPDGHKDAGLFKGMAVILEERGLTEESKLKAQCKGFKCAPGATTCCCRRVLFNQPDFAGVESLLETACSARGFKVIFLPKFHCELNFIEQCWGYAKRIYRQFPPSSKEADLEKNVIAALDSVPLESMRRLGSDPTHPVSDIWLAAVFKELKDCNGNPFLEGKRGEGRLVFGFSVDSFEPIGMKPGKKSYSSTGIWVICYNFPPHLPPLPENLYLVGVIAGPHKPDTHHINPYIQLLVNEFKPFWSPGVFFTRTRRCDTGRTMKGLLVPLICDMLGARQVAGLAAINAHYFCTTCDLDIDDIDNVDIKDWIMRDTEHVCRIAALWKSARSINDRVAIFDAFGLRWTPLLELQYWDPVRFIVIDTMHALDINLLKHHLRNLFRLSLKVKMGGDGLSVPSVFKRYNIKPTDLNQCKRLVVENSRGLLYELLSYHRSVLYVISSDLKTMSEAVVLGTKWILAKNIARWRQNEQDPAVIAFCAETNATGNDAGVDVDVDNDAESIEHADADVDHADGGDNDIDAAAAAKEAKLVTALRIIISSIEEDKVGQISDRAGITLHILETICQLVGVDHTSITDVSKKALLARKLRDECEGLDEDALSTTLREGSREPSVADREEEPSNAKAIRNTVKAILACGAENDKWMDLPRARGVTQSGLEACCQMLSIDISGLVPRTRKSMLAEAVAHKIVEDDTAFAAIKMCVQTASQCDQPLLRRVVLGRDIMQEIWTDMGHTQLPSWVSGVSREWSTTSELSADQTRVLCTIHLPITLIRLWHSTDDRRQSILANFMDLVNAVRVANMRTTSPGDVETYNTYMHRYMVKALELYQDEAVKLHQHAALHIGTMLEWFGPVHAHSAPYYECYINFMHRAQINRKPGDMEVSFMLASSCSANMRALLADEQNEHTCEMMHRLTMLAREPARGFHRVDDFDITDGWGVAMGRSEYTLGSLLAADVSVDEDYEAPLNELLSGAVDFRHAIFYDDICVGGIPYSRAGSSKWRNSAIMFHPTPSTEPQAGQIDHIMQFYCEPGVFLAIRSFTPVEAASDRRYGPAAGYLCSSS</sequence>